<dbReference type="RefSeq" id="WP_345214050.1">
    <property type="nucleotide sequence ID" value="NZ_BAABFT010000024.1"/>
</dbReference>
<protein>
    <recommendedName>
        <fullName evidence="2">Lipocalin-like domain-containing protein</fullName>
    </recommendedName>
</protein>
<accession>A0ABP8HJ61</accession>
<feature type="transmembrane region" description="Helical" evidence="1">
    <location>
        <begin position="6"/>
        <end position="22"/>
    </location>
</feature>
<dbReference type="EMBL" id="BAABFT010000024">
    <property type="protein sequence ID" value="GAA4339912.1"/>
    <property type="molecule type" value="Genomic_DNA"/>
</dbReference>
<gene>
    <name evidence="3" type="ORF">GCM10023149_50930</name>
</gene>
<name>A0ABP8HJ61_9SPHI</name>
<proteinExistence type="predicted"/>
<sequence>MNRNTFAFIFSVLAITLLYYSCKKEKNATIAPLLASGSWQLASAQVTSYTGDTQDSLVKLDSGCVFKQIFTFKADNTCTFTNYHCQESTTTGNWSLSNDRLFLISDIAFQDTTVIGKARVFENSRIVNLGQYSLVLEVGDIQTNYGSRQKRRIARYGFIRQKTQ</sequence>
<keyword evidence="1" id="KW-1133">Transmembrane helix</keyword>
<dbReference type="Proteomes" id="UP001500582">
    <property type="component" value="Unassembled WGS sequence"/>
</dbReference>
<reference evidence="4" key="1">
    <citation type="journal article" date="2019" name="Int. J. Syst. Evol. Microbiol.">
        <title>The Global Catalogue of Microorganisms (GCM) 10K type strain sequencing project: providing services to taxonomists for standard genome sequencing and annotation.</title>
        <authorList>
            <consortium name="The Broad Institute Genomics Platform"/>
            <consortium name="The Broad Institute Genome Sequencing Center for Infectious Disease"/>
            <person name="Wu L."/>
            <person name="Ma J."/>
        </authorList>
    </citation>
    <scope>NUCLEOTIDE SEQUENCE [LARGE SCALE GENOMIC DNA]</scope>
    <source>
        <strain evidence="4">JCM 17705</strain>
    </source>
</reference>
<evidence type="ECO:0000313" key="4">
    <source>
        <dbReference type="Proteomes" id="UP001500582"/>
    </source>
</evidence>
<keyword evidence="1" id="KW-0812">Transmembrane</keyword>
<organism evidence="3 4">
    <name type="scientific">Mucilaginibacter gynuensis</name>
    <dbReference type="NCBI Taxonomy" id="1302236"/>
    <lineage>
        <taxon>Bacteria</taxon>
        <taxon>Pseudomonadati</taxon>
        <taxon>Bacteroidota</taxon>
        <taxon>Sphingobacteriia</taxon>
        <taxon>Sphingobacteriales</taxon>
        <taxon>Sphingobacteriaceae</taxon>
        <taxon>Mucilaginibacter</taxon>
    </lineage>
</organism>
<feature type="domain" description="Lipocalin-like" evidence="2">
    <location>
        <begin position="37"/>
        <end position="105"/>
    </location>
</feature>
<dbReference type="InterPro" id="IPR024311">
    <property type="entry name" value="Lipocalin-like"/>
</dbReference>
<comment type="caution">
    <text evidence="3">The sequence shown here is derived from an EMBL/GenBank/DDBJ whole genome shotgun (WGS) entry which is preliminary data.</text>
</comment>
<evidence type="ECO:0000259" key="2">
    <source>
        <dbReference type="Pfam" id="PF13648"/>
    </source>
</evidence>
<keyword evidence="4" id="KW-1185">Reference proteome</keyword>
<evidence type="ECO:0000256" key="1">
    <source>
        <dbReference type="SAM" id="Phobius"/>
    </source>
</evidence>
<keyword evidence="1" id="KW-0472">Membrane</keyword>
<dbReference type="Pfam" id="PF13648">
    <property type="entry name" value="Lipocalin_4"/>
    <property type="match status" value="1"/>
</dbReference>
<evidence type="ECO:0000313" key="3">
    <source>
        <dbReference type="EMBL" id="GAA4339912.1"/>
    </source>
</evidence>